<evidence type="ECO:0000313" key="1">
    <source>
        <dbReference type="EMBL" id="TFK45018.1"/>
    </source>
</evidence>
<dbReference type="EMBL" id="ML213590">
    <property type="protein sequence ID" value="TFK45018.1"/>
    <property type="molecule type" value="Genomic_DNA"/>
</dbReference>
<reference evidence="1 2" key="1">
    <citation type="journal article" date="2019" name="Nat. Ecol. Evol.">
        <title>Megaphylogeny resolves global patterns of mushroom evolution.</title>
        <authorList>
            <person name="Varga T."/>
            <person name="Krizsan K."/>
            <person name="Foldi C."/>
            <person name="Dima B."/>
            <person name="Sanchez-Garcia M."/>
            <person name="Sanchez-Ramirez S."/>
            <person name="Szollosi G.J."/>
            <person name="Szarkandi J.G."/>
            <person name="Papp V."/>
            <person name="Albert L."/>
            <person name="Andreopoulos W."/>
            <person name="Angelini C."/>
            <person name="Antonin V."/>
            <person name="Barry K.W."/>
            <person name="Bougher N.L."/>
            <person name="Buchanan P."/>
            <person name="Buyck B."/>
            <person name="Bense V."/>
            <person name="Catcheside P."/>
            <person name="Chovatia M."/>
            <person name="Cooper J."/>
            <person name="Damon W."/>
            <person name="Desjardin D."/>
            <person name="Finy P."/>
            <person name="Geml J."/>
            <person name="Haridas S."/>
            <person name="Hughes K."/>
            <person name="Justo A."/>
            <person name="Karasinski D."/>
            <person name="Kautmanova I."/>
            <person name="Kiss B."/>
            <person name="Kocsube S."/>
            <person name="Kotiranta H."/>
            <person name="LaButti K.M."/>
            <person name="Lechner B.E."/>
            <person name="Liimatainen K."/>
            <person name="Lipzen A."/>
            <person name="Lukacs Z."/>
            <person name="Mihaltcheva S."/>
            <person name="Morgado L.N."/>
            <person name="Niskanen T."/>
            <person name="Noordeloos M.E."/>
            <person name="Ohm R.A."/>
            <person name="Ortiz-Santana B."/>
            <person name="Ovrebo C."/>
            <person name="Racz N."/>
            <person name="Riley R."/>
            <person name="Savchenko A."/>
            <person name="Shiryaev A."/>
            <person name="Soop K."/>
            <person name="Spirin V."/>
            <person name="Szebenyi C."/>
            <person name="Tomsovsky M."/>
            <person name="Tulloss R.E."/>
            <person name="Uehling J."/>
            <person name="Grigoriev I.V."/>
            <person name="Vagvolgyi C."/>
            <person name="Papp T."/>
            <person name="Martin F.M."/>
            <person name="Miettinen O."/>
            <person name="Hibbett D.S."/>
            <person name="Nagy L.G."/>
        </authorList>
    </citation>
    <scope>NUCLEOTIDE SEQUENCE [LARGE SCALE GENOMIC DNA]</scope>
    <source>
        <strain evidence="1 2">CBS 166.37</strain>
    </source>
</reference>
<dbReference type="Proteomes" id="UP000308652">
    <property type="component" value="Unassembled WGS sequence"/>
</dbReference>
<dbReference type="OrthoDB" id="2770090at2759"/>
<evidence type="ECO:0000313" key="2">
    <source>
        <dbReference type="Proteomes" id="UP000308652"/>
    </source>
</evidence>
<gene>
    <name evidence="1" type="ORF">BDQ12DRAFT_673958</name>
</gene>
<proteinExistence type="predicted"/>
<organism evidence="1 2">
    <name type="scientific">Crucibulum laeve</name>
    <dbReference type="NCBI Taxonomy" id="68775"/>
    <lineage>
        <taxon>Eukaryota</taxon>
        <taxon>Fungi</taxon>
        <taxon>Dikarya</taxon>
        <taxon>Basidiomycota</taxon>
        <taxon>Agaricomycotina</taxon>
        <taxon>Agaricomycetes</taxon>
        <taxon>Agaricomycetidae</taxon>
        <taxon>Agaricales</taxon>
        <taxon>Agaricineae</taxon>
        <taxon>Nidulariaceae</taxon>
        <taxon>Crucibulum</taxon>
    </lineage>
</organism>
<sequence>MATPSQRLPPAFTSLYRLFLRTSSASVLHHRKATRNLRTLYRPTFDAGAQVTKQLQNATDAISREKLERWLKIWNQRVDNTLMLLYTSCKSRGLPHQLTRNLGYMVLSERQQLSQAKYKAWAPQLPPHSPEYEPGNAAEKLRKKAGKKQVHTDMGAKVWCAVSEVVKIAEGRDGISLGRVALKRRINRMYE</sequence>
<accession>A0A5C3MM53</accession>
<keyword evidence="2" id="KW-1185">Reference proteome</keyword>
<dbReference type="AlphaFoldDB" id="A0A5C3MM53"/>
<protein>
    <submittedName>
        <fullName evidence="1">Uncharacterized protein</fullName>
    </submittedName>
</protein>
<name>A0A5C3MM53_9AGAR</name>